<gene>
    <name evidence="7" type="ORF">DEO23_01505</name>
</gene>
<comment type="subcellular location">
    <subcellularLocation>
        <location evidence="1">Cell membrane</location>
        <topology evidence="1">Multi-pass membrane protein</topology>
    </subcellularLocation>
</comment>
<organism evidence="7 8">
    <name type="scientific">Brachybacterium endophyticum</name>
    <dbReference type="NCBI Taxonomy" id="2182385"/>
    <lineage>
        <taxon>Bacteria</taxon>
        <taxon>Bacillati</taxon>
        <taxon>Actinomycetota</taxon>
        <taxon>Actinomycetes</taxon>
        <taxon>Micrococcales</taxon>
        <taxon>Dermabacteraceae</taxon>
        <taxon>Brachybacterium</taxon>
    </lineage>
</organism>
<feature type="transmembrane region" description="Helical" evidence="6">
    <location>
        <begin position="96"/>
        <end position="117"/>
    </location>
</feature>
<feature type="transmembrane region" description="Helical" evidence="6">
    <location>
        <begin position="282"/>
        <end position="302"/>
    </location>
</feature>
<feature type="transmembrane region" description="Helical" evidence="6">
    <location>
        <begin position="508"/>
        <end position="533"/>
    </location>
</feature>
<feature type="transmembrane region" description="Helical" evidence="6">
    <location>
        <begin position="194"/>
        <end position="214"/>
    </location>
</feature>
<evidence type="ECO:0000313" key="7">
    <source>
        <dbReference type="EMBL" id="PWH07901.1"/>
    </source>
</evidence>
<keyword evidence="4 6" id="KW-1133">Transmembrane helix</keyword>
<dbReference type="InterPro" id="IPR019108">
    <property type="entry name" value="Caa3_assmbl_CtaG-rel"/>
</dbReference>
<accession>A0A2U2RPY0</accession>
<dbReference type="GO" id="GO:0005886">
    <property type="term" value="C:plasma membrane"/>
    <property type="evidence" value="ECO:0007669"/>
    <property type="project" value="UniProtKB-SubCell"/>
</dbReference>
<feature type="transmembrane region" description="Helical" evidence="6">
    <location>
        <begin position="396"/>
        <end position="414"/>
    </location>
</feature>
<dbReference type="OrthoDB" id="5241646at2"/>
<feature type="transmembrane region" description="Helical" evidence="6">
    <location>
        <begin position="434"/>
        <end position="451"/>
    </location>
</feature>
<dbReference type="Pfam" id="PF09678">
    <property type="entry name" value="Caa3_CtaG"/>
    <property type="match status" value="1"/>
</dbReference>
<feature type="transmembrane region" description="Helical" evidence="6">
    <location>
        <begin position="71"/>
        <end position="89"/>
    </location>
</feature>
<keyword evidence="8" id="KW-1185">Reference proteome</keyword>
<evidence type="ECO:0000313" key="8">
    <source>
        <dbReference type="Proteomes" id="UP000245590"/>
    </source>
</evidence>
<feature type="transmembrane region" description="Helical" evidence="6">
    <location>
        <begin position="20"/>
        <end position="43"/>
    </location>
</feature>
<evidence type="ECO:0000256" key="5">
    <source>
        <dbReference type="ARBA" id="ARBA00023136"/>
    </source>
</evidence>
<comment type="caution">
    <text evidence="7">The sequence shown here is derived from an EMBL/GenBank/DDBJ whole genome shotgun (WGS) entry which is preliminary data.</text>
</comment>
<feature type="transmembrane region" description="Helical" evidence="6">
    <location>
        <begin position="344"/>
        <end position="368"/>
    </location>
</feature>
<feature type="transmembrane region" description="Helical" evidence="6">
    <location>
        <begin position="463"/>
        <end position="488"/>
    </location>
</feature>
<reference evidence="7 8" key="1">
    <citation type="submission" date="2018-05" db="EMBL/GenBank/DDBJ databases">
        <title>Brachybacterium sp. M1HQ-2T, whole genome shotgun sequence.</title>
        <authorList>
            <person name="Tuo L."/>
        </authorList>
    </citation>
    <scope>NUCLEOTIDE SEQUENCE [LARGE SCALE GENOMIC DNA]</scope>
    <source>
        <strain evidence="7 8">M1HQ-2</strain>
    </source>
</reference>
<protein>
    <submittedName>
        <fullName evidence="7">Cytochrome c oxidase assembly protein</fullName>
    </submittedName>
</protein>
<keyword evidence="3 6" id="KW-0812">Transmembrane</keyword>
<sequence>MFLRTRTRKTASRVEAAPDLTAALYAAIAWCVLSAASIVLSAVDDNGLSISRVLEPGTMGRIFTFGYMPRAWAVSAVAALVIAACAFLASRWSTLLLALWAGCIGILAPVVVGQILVGPNHDLGSDAGTLQTLGVGLLLAPLLIDALLGSAAAPQTDRHRLRLLVRIGVPAALVCELVLTWFKLQGEGALATSTAALEAVRLVVLIAIGTLLLLGRRELITGRRRAAIAALLLVFLGAGAAMTRIPPPQYFVPTSIPQVFMGYEVPVAPSAQVLLSTGRLNLLFTVIALAMIALYLAMVLALRRRGDRWPVPRTLLWIAGWLVVLIATNSGIGRYSAPDFGVHMAVHMSLGMLAPIFLVQGGIITLMLRWSAANPRTVGLHSWISQALSWPVMRTIYHPALVFVVFIGSYYGLYFSPLFGIMMRYHWAHQLMNLHFLIVGYLYYSLIIGVDRPPRPLPHIGRLGYILAAMPFHAFFGVAIISSSTILAETYYTYLDLPWADLAHSQQVAGSVAWAGGELPLVIAIIALGVQWSRQDDVEARRRDRHIDRGLDDEFDAYNEMLKKLSDRKGS</sequence>
<evidence type="ECO:0000256" key="3">
    <source>
        <dbReference type="ARBA" id="ARBA00022692"/>
    </source>
</evidence>
<evidence type="ECO:0000256" key="2">
    <source>
        <dbReference type="ARBA" id="ARBA00022475"/>
    </source>
</evidence>
<feature type="transmembrane region" description="Helical" evidence="6">
    <location>
        <begin position="129"/>
        <end position="151"/>
    </location>
</feature>
<evidence type="ECO:0000256" key="4">
    <source>
        <dbReference type="ARBA" id="ARBA00022989"/>
    </source>
</evidence>
<feature type="transmembrane region" description="Helical" evidence="6">
    <location>
        <begin position="314"/>
        <end position="332"/>
    </location>
</feature>
<dbReference type="AlphaFoldDB" id="A0A2U2RPY0"/>
<feature type="transmembrane region" description="Helical" evidence="6">
    <location>
        <begin position="163"/>
        <end position="182"/>
    </location>
</feature>
<evidence type="ECO:0000256" key="6">
    <source>
        <dbReference type="SAM" id="Phobius"/>
    </source>
</evidence>
<evidence type="ECO:0000256" key="1">
    <source>
        <dbReference type="ARBA" id="ARBA00004651"/>
    </source>
</evidence>
<dbReference type="EMBL" id="QFKX01000001">
    <property type="protein sequence ID" value="PWH07901.1"/>
    <property type="molecule type" value="Genomic_DNA"/>
</dbReference>
<proteinExistence type="predicted"/>
<feature type="transmembrane region" description="Helical" evidence="6">
    <location>
        <begin position="226"/>
        <end position="245"/>
    </location>
</feature>
<keyword evidence="5 6" id="KW-0472">Membrane</keyword>
<keyword evidence="2" id="KW-1003">Cell membrane</keyword>
<name>A0A2U2RPY0_9MICO</name>
<dbReference type="Proteomes" id="UP000245590">
    <property type="component" value="Unassembled WGS sequence"/>
</dbReference>